<feature type="compositionally biased region" description="Polar residues" evidence="8">
    <location>
        <begin position="298"/>
        <end position="310"/>
    </location>
</feature>
<comment type="similarity">
    <text evidence="2">Belongs to the ZCCHC8 family.</text>
</comment>
<dbReference type="GO" id="GO:0003723">
    <property type="term" value="F:RNA binding"/>
    <property type="evidence" value="ECO:0007669"/>
    <property type="project" value="TreeGrafter"/>
</dbReference>
<dbReference type="InterPro" id="IPR052115">
    <property type="entry name" value="NEXT_complex_subunit_ZCCHC8"/>
</dbReference>
<keyword evidence="4 7" id="KW-0863">Zinc-finger</keyword>
<keyword evidence="6" id="KW-0539">Nucleus</keyword>
<dbReference type="PANTHER" id="PTHR13316">
    <property type="entry name" value="ZINC FINGER, CCHC DOMAIN CONTAINING 8"/>
    <property type="match status" value="1"/>
</dbReference>
<reference evidence="10 11" key="1">
    <citation type="submission" date="2023-12" db="EMBL/GenBank/DDBJ databases">
        <title>A high-quality genome assembly for Dillenia turbinata (Dilleniales).</title>
        <authorList>
            <person name="Chanderbali A."/>
        </authorList>
    </citation>
    <scope>NUCLEOTIDE SEQUENCE [LARGE SCALE GENOMIC DNA]</scope>
    <source>
        <strain evidence="10">LSX21</strain>
        <tissue evidence="10">Leaf</tissue>
    </source>
</reference>
<dbReference type="Pfam" id="PF04046">
    <property type="entry name" value="PSP"/>
    <property type="match status" value="1"/>
</dbReference>
<evidence type="ECO:0000313" key="11">
    <source>
        <dbReference type="Proteomes" id="UP001370490"/>
    </source>
</evidence>
<dbReference type="GO" id="GO:0008270">
    <property type="term" value="F:zinc ion binding"/>
    <property type="evidence" value="ECO:0007669"/>
    <property type="project" value="UniProtKB-KW"/>
</dbReference>
<feature type="region of interest" description="Disordered" evidence="8">
    <location>
        <begin position="1"/>
        <end position="65"/>
    </location>
</feature>
<dbReference type="PROSITE" id="PS50158">
    <property type="entry name" value="ZF_CCHC"/>
    <property type="match status" value="1"/>
</dbReference>
<gene>
    <name evidence="10" type="ORF">RJ641_023069</name>
</gene>
<feature type="region of interest" description="Disordered" evidence="8">
    <location>
        <begin position="459"/>
        <end position="480"/>
    </location>
</feature>
<dbReference type="EMBL" id="JBAMMX010000027">
    <property type="protein sequence ID" value="KAK6913468.1"/>
    <property type="molecule type" value="Genomic_DNA"/>
</dbReference>
<dbReference type="GO" id="GO:0071013">
    <property type="term" value="C:catalytic step 2 spliceosome"/>
    <property type="evidence" value="ECO:0007669"/>
    <property type="project" value="TreeGrafter"/>
</dbReference>
<evidence type="ECO:0000259" key="9">
    <source>
        <dbReference type="PROSITE" id="PS50158"/>
    </source>
</evidence>
<proteinExistence type="inferred from homology"/>
<dbReference type="PANTHER" id="PTHR13316:SF0">
    <property type="entry name" value="ZINC FINGER CCHC DOMAIN-CONTAINING PROTEIN 8"/>
    <property type="match status" value="1"/>
</dbReference>
<evidence type="ECO:0000256" key="2">
    <source>
        <dbReference type="ARBA" id="ARBA00007497"/>
    </source>
</evidence>
<feature type="region of interest" description="Disordered" evidence="8">
    <location>
        <begin position="287"/>
        <end position="322"/>
    </location>
</feature>
<keyword evidence="11" id="KW-1185">Reference proteome</keyword>
<name>A0AAN8UMV7_9MAGN</name>
<evidence type="ECO:0000256" key="5">
    <source>
        <dbReference type="ARBA" id="ARBA00022833"/>
    </source>
</evidence>
<evidence type="ECO:0000256" key="1">
    <source>
        <dbReference type="ARBA" id="ARBA00004642"/>
    </source>
</evidence>
<feature type="domain" description="CCHC-type" evidence="9">
    <location>
        <begin position="263"/>
        <end position="279"/>
    </location>
</feature>
<feature type="compositionally biased region" description="Polar residues" evidence="8">
    <location>
        <begin position="111"/>
        <end position="122"/>
    </location>
</feature>
<keyword evidence="5" id="KW-0862">Zinc</keyword>
<evidence type="ECO:0000313" key="10">
    <source>
        <dbReference type="EMBL" id="KAK6913468.1"/>
    </source>
</evidence>
<dbReference type="InterPro" id="IPR001878">
    <property type="entry name" value="Znf_CCHC"/>
</dbReference>
<comment type="caution">
    <text evidence="10">The sequence shown here is derived from an EMBL/GenBank/DDBJ whole genome shotgun (WGS) entry which is preliminary data.</text>
</comment>
<evidence type="ECO:0000256" key="8">
    <source>
        <dbReference type="SAM" id="MobiDB-lite"/>
    </source>
</evidence>
<comment type="subcellular location">
    <subcellularLocation>
        <location evidence="1">Nucleus</location>
        <location evidence="1">Nucleoplasm</location>
    </subcellularLocation>
</comment>
<keyword evidence="3" id="KW-0479">Metal-binding</keyword>
<accession>A0AAN8UMV7</accession>
<feature type="compositionally biased region" description="Polar residues" evidence="8">
    <location>
        <begin position="37"/>
        <end position="49"/>
    </location>
</feature>
<evidence type="ECO:0000256" key="4">
    <source>
        <dbReference type="ARBA" id="ARBA00022771"/>
    </source>
</evidence>
<protein>
    <submittedName>
        <fullName evidence="10">PSP, proline-rich</fullName>
    </submittedName>
</protein>
<dbReference type="InterPro" id="IPR006568">
    <property type="entry name" value="PSP_pro-rich"/>
</dbReference>
<feature type="region of interest" description="Disordered" evidence="8">
    <location>
        <begin position="379"/>
        <end position="441"/>
    </location>
</feature>
<organism evidence="10 11">
    <name type="scientific">Dillenia turbinata</name>
    <dbReference type="NCBI Taxonomy" id="194707"/>
    <lineage>
        <taxon>Eukaryota</taxon>
        <taxon>Viridiplantae</taxon>
        <taxon>Streptophyta</taxon>
        <taxon>Embryophyta</taxon>
        <taxon>Tracheophyta</taxon>
        <taxon>Spermatophyta</taxon>
        <taxon>Magnoliopsida</taxon>
        <taxon>eudicotyledons</taxon>
        <taxon>Gunneridae</taxon>
        <taxon>Pentapetalae</taxon>
        <taxon>Dilleniales</taxon>
        <taxon>Dilleniaceae</taxon>
        <taxon>Dillenia</taxon>
    </lineage>
</organism>
<evidence type="ECO:0000256" key="7">
    <source>
        <dbReference type="PROSITE-ProRule" id="PRU00047"/>
    </source>
</evidence>
<dbReference type="GO" id="GO:0005654">
    <property type="term" value="C:nucleoplasm"/>
    <property type="evidence" value="ECO:0007669"/>
    <property type="project" value="UniProtKB-SubCell"/>
</dbReference>
<evidence type="ECO:0000256" key="3">
    <source>
        <dbReference type="ARBA" id="ARBA00022723"/>
    </source>
</evidence>
<feature type="region of interest" description="Disordered" evidence="8">
    <location>
        <begin position="494"/>
        <end position="536"/>
    </location>
</feature>
<feature type="compositionally biased region" description="Basic and acidic residues" evidence="8">
    <location>
        <begin position="19"/>
        <end position="31"/>
    </location>
</feature>
<dbReference type="Proteomes" id="UP001370490">
    <property type="component" value="Unassembled WGS sequence"/>
</dbReference>
<dbReference type="AlphaFoldDB" id="A0AAN8UMV7"/>
<dbReference type="SMART" id="SM00581">
    <property type="entry name" value="PSP"/>
    <property type="match status" value="1"/>
</dbReference>
<sequence>MDTEDFIGLPESNDPETALEDKTLHNSRHEPQEDDSQPSCSDIGTSGENAQYLVNVEGDSEKEDGQLVVEEDPDKDLINNKFISPDQILSETVVFAETMNHISPEAPTENGCLTSQDKSPASNHKKEGNSVAGVKRDRRTFEEGQASVHVVFNSLTRDSKRKLEELLQQWSEWHALHGSTSKDPDGVLESGEQTFFPALHVGLEKFSAVSFWMDNGAGRSESKEIIRLDGDCVPLYDRGYAFGLGSVDGSYLKGGLEILDASRCFNCNSYNHSLKDCPKPRDNAAVNNARKQHKSKRNQAAGSRNPTRYYQHTPGGKYDGLRPGALDAETRKLLGLGEFDPPPWLNRMREIGYPPGYLDPEDEDQPSGIMIYGDEETKVEQEDGEILSDSAEPTPVPEPRKKMSVEFPGINAPVPENADKRRWAAGVSSSDLSRSQSHRRFNPLLESSSRRHFREQKWSMDYRDDGPPGVDPGVSTSSFLPRYDSCDSDYSYHSPRDYDPVSITPTYGRSFSERGRRSPVVLEDSPSHGSYGARSYSSERRYSPWSYGSADLGTVLDDRRIDRDLNYTSRRDHHDYYHHRSRIDRY</sequence>
<feature type="region of interest" description="Disordered" evidence="8">
    <location>
        <begin position="105"/>
        <end position="134"/>
    </location>
</feature>
<evidence type="ECO:0000256" key="6">
    <source>
        <dbReference type="ARBA" id="ARBA00023242"/>
    </source>
</evidence>